<dbReference type="Proteomes" id="UP000831796">
    <property type="component" value="Chromosome"/>
</dbReference>
<proteinExistence type="predicted"/>
<gene>
    <name evidence="2" type="ORF">MUN79_01720</name>
</gene>
<organism evidence="2 3">
    <name type="scientific">Hymenobacter cellulosilyticus</name>
    <dbReference type="NCBI Taxonomy" id="2932248"/>
    <lineage>
        <taxon>Bacteria</taxon>
        <taxon>Pseudomonadati</taxon>
        <taxon>Bacteroidota</taxon>
        <taxon>Cytophagia</taxon>
        <taxon>Cytophagales</taxon>
        <taxon>Hymenobacteraceae</taxon>
        <taxon>Hymenobacter</taxon>
    </lineage>
</organism>
<accession>A0A8T9Q5E4</accession>
<feature type="compositionally biased region" description="Polar residues" evidence="1">
    <location>
        <begin position="73"/>
        <end position="82"/>
    </location>
</feature>
<keyword evidence="3" id="KW-1185">Reference proteome</keyword>
<feature type="region of interest" description="Disordered" evidence="1">
    <location>
        <begin position="73"/>
        <end position="92"/>
    </location>
</feature>
<protein>
    <submittedName>
        <fullName evidence="2">Uncharacterized protein</fullName>
    </submittedName>
</protein>
<evidence type="ECO:0000313" key="3">
    <source>
        <dbReference type="Proteomes" id="UP000831796"/>
    </source>
</evidence>
<dbReference type="KEGG" id="hcu:MUN79_01720"/>
<dbReference type="AlphaFoldDB" id="A0A8T9Q5E4"/>
<name>A0A8T9Q5E4_9BACT</name>
<dbReference type="RefSeq" id="WP_244676095.1">
    <property type="nucleotide sequence ID" value="NZ_CP095046.1"/>
</dbReference>
<dbReference type="EMBL" id="CP095046">
    <property type="protein sequence ID" value="UOQ72737.1"/>
    <property type="molecule type" value="Genomic_DNA"/>
</dbReference>
<evidence type="ECO:0000256" key="1">
    <source>
        <dbReference type="SAM" id="MobiDB-lite"/>
    </source>
</evidence>
<evidence type="ECO:0000313" key="2">
    <source>
        <dbReference type="EMBL" id="UOQ72737.1"/>
    </source>
</evidence>
<sequence>MLVIVALQAGQGLPLYALHAAEANELRFYAGLLLRPPDQRPTPHSRSRSTCPFATNDARSNAACSAHKITSCSKSAGSTGRNTRLVGAGAQN</sequence>
<reference evidence="2" key="1">
    <citation type="submission" date="2022-04" db="EMBL/GenBank/DDBJ databases">
        <title>Hymenobacter sp. isolated from the air.</title>
        <authorList>
            <person name="Won M."/>
            <person name="Lee C.-M."/>
            <person name="Woen H.-Y."/>
            <person name="Kwon S.-W."/>
        </authorList>
    </citation>
    <scope>NUCLEOTIDE SEQUENCE</scope>
    <source>
        <strain evidence="2">5116S-3</strain>
    </source>
</reference>